<dbReference type="RefSeq" id="WP_123676315.1">
    <property type="nucleotide sequence ID" value="NZ_RJVL01000006.1"/>
</dbReference>
<sequence length="216" mass="22260">MSIIRNAAVLATTCATAALLSTAALAQQVYRIVGPDGKVTFSDRAPAANAEGTAVGAGPRSGGAEALPYALRQVATRFPVTLYTSSDCVPCNSARNLLINRGIPFTERTVSTNEDIDALKRMSGESSLPFGTIGAQQLRGFSDTEWTQYLDAAGYPKQSQLPPNYRRPAAAPLVAVPAQPAAPAADKASAAPARRPSAPPAAPTGPSPSNPAGIIF</sequence>
<feature type="region of interest" description="Disordered" evidence="1">
    <location>
        <begin position="177"/>
        <end position="216"/>
    </location>
</feature>
<dbReference type="Pfam" id="PF13511">
    <property type="entry name" value="DUF4124"/>
    <property type="match status" value="1"/>
</dbReference>
<proteinExistence type="predicted"/>
<dbReference type="PROSITE" id="PS51354">
    <property type="entry name" value="GLUTAREDOXIN_2"/>
    <property type="match status" value="1"/>
</dbReference>
<keyword evidence="6" id="KW-1185">Reference proteome</keyword>
<dbReference type="Proteomes" id="UP000271868">
    <property type="component" value="Unassembled WGS sequence"/>
</dbReference>
<evidence type="ECO:0000259" key="4">
    <source>
        <dbReference type="Pfam" id="PF13511"/>
    </source>
</evidence>
<dbReference type="Pfam" id="PF00462">
    <property type="entry name" value="Glutaredoxin"/>
    <property type="match status" value="1"/>
</dbReference>
<protein>
    <submittedName>
        <fullName evidence="5">Glutaredoxin</fullName>
    </submittedName>
</protein>
<feature type="domain" description="Glutaredoxin" evidence="3">
    <location>
        <begin position="80"/>
        <end position="129"/>
    </location>
</feature>
<accession>A0AAX1WS70</accession>
<dbReference type="InterPro" id="IPR025392">
    <property type="entry name" value="DUF4124"/>
</dbReference>
<comment type="caution">
    <text evidence="5">The sequence shown here is derived from an EMBL/GenBank/DDBJ whole genome shotgun (WGS) entry which is preliminary data.</text>
</comment>
<dbReference type="InterPro" id="IPR036249">
    <property type="entry name" value="Thioredoxin-like_sf"/>
</dbReference>
<dbReference type="EMBL" id="RJVL01000006">
    <property type="protein sequence ID" value="ROR41300.1"/>
    <property type="molecule type" value="Genomic_DNA"/>
</dbReference>
<evidence type="ECO:0000256" key="2">
    <source>
        <dbReference type="SAM" id="SignalP"/>
    </source>
</evidence>
<gene>
    <name evidence="5" type="ORF">EDC60_2576</name>
</gene>
<feature type="compositionally biased region" description="Low complexity" evidence="1">
    <location>
        <begin position="177"/>
        <end position="196"/>
    </location>
</feature>
<evidence type="ECO:0000313" key="5">
    <source>
        <dbReference type="EMBL" id="ROR41300.1"/>
    </source>
</evidence>
<feature type="domain" description="DUF4124" evidence="4">
    <location>
        <begin position="17"/>
        <end position="59"/>
    </location>
</feature>
<dbReference type="InterPro" id="IPR002109">
    <property type="entry name" value="Glutaredoxin"/>
</dbReference>
<feature type="compositionally biased region" description="Pro residues" evidence="1">
    <location>
        <begin position="197"/>
        <end position="209"/>
    </location>
</feature>
<dbReference type="SUPFAM" id="SSF52833">
    <property type="entry name" value="Thioredoxin-like"/>
    <property type="match status" value="1"/>
</dbReference>
<feature type="signal peptide" evidence="2">
    <location>
        <begin position="1"/>
        <end position="26"/>
    </location>
</feature>
<keyword evidence="2" id="KW-0732">Signal</keyword>
<dbReference type="CDD" id="cd02976">
    <property type="entry name" value="NrdH"/>
    <property type="match status" value="1"/>
</dbReference>
<dbReference type="Gene3D" id="3.40.30.10">
    <property type="entry name" value="Glutaredoxin"/>
    <property type="match status" value="1"/>
</dbReference>
<evidence type="ECO:0000313" key="6">
    <source>
        <dbReference type="Proteomes" id="UP000271868"/>
    </source>
</evidence>
<dbReference type="AlphaFoldDB" id="A0AAX1WS70"/>
<evidence type="ECO:0000256" key="1">
    <source>
        <dbReference type="SAM" id="MobiDB-lite"/>
    </source>
</evidence>
<feature type="chain" id="PRO_5043399113" evidence="2">
    <location>
        <begin position="27"/>
        <end position="216"/>
    </location>
</feature>
<evidence type="ECO:0000259" key="3">
    <source>
        <dbReference type="Pfam" id="PF00462"/>
    </source>
</evidence>
<name>A0AAX1WS70_9BURK</name>
<organism evidence="5 6">
    <name type="scientific">Diaphorobacter nitroreducens</name>
    <dbReference type="NCBI Taxonomy" id="164759"/>
    <lineage>
        <taxon>Bacteria</taxon>
        <taxon>Pseudomonadati</taxon>
        <taxon>Pseudomonadota</taxon>
        <taxon>Betaproteobacteria</taxon>
        <taxon>Burkholderiales</taxon>
        <taxon>Comamonadaceae</taxon>
        <taxon>Diaphorobacter</taxon>
    </lineage>
</organism>
<reference evidence="5 6" key="1">
    <citation type="submission" date="2018-11" db="EMBL/GenBank/DDBJ databases">
        <title>Genomic Encyclopedia of Type Strains, Phase IV (KMG-IV): sequencing the most valuable type-strain genomes for metagenomic binning, comparative biology and taxonomic classification.</title>
        <authorList>
            <person name="Goeker M."/>
        </authorList>
    </citation>
    <scope>NUCLEOTIDE SEQUENCE [LARGE SCALE GENOMIC DNA]</scope>
    <source>
        <strain evidence="5 6">DSM 15985</strain>
    </source>
</reference>